<dbReference type="GO" id="GO:0070063">
    <property type="term" value="F:RNA polymerase binding"/>
    <property type="evidence" value="ECO:0007669"/>
    <property type="project" value="InterPro"/>
</dbReference>
<feature type="domain" description="Transcription elongation factor GreA/GreB C-terminal" evidence="5">
    <location>
        <begin position="91"/>
        <end position="163"/>
    </location>
</feature>
<dbReference type="Gene3D" id="3.10.50.30">
    <property type="entry name" value="Transcription elongation factor, GreA/GreB, C-terminal domain"/>
    <property type="match status" value="1"/>
</dbReference>
<dbReference type="Pfam" id="PF03449">
    <property type="entry name" value="GreA_GreB_N"/>
    <property type="match status" value="1"/>
</dbReference>
<evidence type="ECO:0000313" key="7">
    <source>
        <dbReference type="EMBL" id="SCZ64546.1"/>
    </source>
</evidence>
<dbReference type="OrthoDB" id="5511940at2"/>
<dbReference type="GO" id="GO:0032784">
    <property type="term" value="P:regulation of DNA-templated transcription elongation"/>
    <property type="evidence" value="ECO:0007669"/>
    <property type="project" value="UniProtKB-UniRule"/>
</dbReference>
<evidence type="ECO:0000256" key="2">
    <source>
        <dbReference type="ARBA" id="ARBA00023125"/>
    </source>
</evidence>
<dbReference type="InterPro" id="IPR023459">
    <property type="entry name" value="Tscrpt_elong_fac_GreA/B_fam"/>
</dbReference>
<dbReference type="GO" id="GO:0006354">
    <property type="term" value="P:DNA-templated transcription elongation"/>
    <property type="evidence" value="ECO:0007669"/>
    <property type="project" value="TreeGrafter"/>
</dbReference>
<comment type="similarity">
    <text evidence="4">Belongs to the GreA/GreB family. GreB subfamily.</text>
</comment>
<feature type="domain" description="Transcription elongation factor GreA/GreB N-terminal" evidence="6">
    <location>
        <begin position="14"/>
        <end position="82"/>
    </location>
</feature>
<dbReference type="PIRSF" id="PIRSF006092">
    <property type="entry name" value="GreA_GreB"/>
    <property type="match status" value="1"/>
</dbReference>
<dbReference type="InterPro" id="IPR001437">
    <property type="entry name" value="Tscrpt_elong_fac_GreA/B_C"/>
</dbReference>
<comment type="function">
    <text evidence="4">Necessary for efficient RNA polymerase transcription elongation past template-encoded arresting sites. The arresting sites in DNA have the property of trapping a certain fraction of elongating RNA polymerases that pass through, resulting in locked ternary complexes. Cleavage of the nascent transcript by cleavage factors such as GreA or GreB allows the resumption of elongation from the new 3'terminus. GreB releases sequences of up to 9 nucleotides in length.</text>
</comment>
<dbReference type="SUPFAM" id="SSF54534">
    <property type="entry name" value="FKBP-like"/>
    <property type="match status" value="1"/>
</dbReference>
<dbReference type="InterPro" id="IPR036805">
    <property type="entry name" value="Tscrpt_elong_fac_GreA/B_N_sf"/>
</dbReference>
<dbReference type="FunFam" id="3.10.50.30:FF:000001">
    <property type="entry name" value="Transcription elongation factor GreA"/>
    <property type="match status" value="1"/>
</dbReference>
<keyword evidence="7" id="KW-0648">Protein biosynthesis</keyword>
<dbReference type="InterPro" id="IPR018151">
    <property type="entry name" value="TF_GreA/GreB_CS"/>
</dbReference>
<keyword evidence="8" id="KW-1185">Reference proteome</keyword>
<dbReference type="InterPro" id="IPR006358">
    <property type="entry name" value="Tscrpt_elong_fac_GreB"/>
</dbReference>
<dbReference type="InterPro" id="IPR022691">
    <property type="entry name" value="Tscrpt_elong_fac_GreA/B_N"/>
</dbReference>
<evidence type="ECO:0000259" key="6">
    <source>
        <dbReference type="Pfam" id="PF03449"/>
    </source>
</evidence>
<dbReference type="FunFam" id="1.10.287.180:FF:000001">
    <property type="entry name" value="Transcription elongation factor GreA"/>
    <property type="match status" value="1"/>
</dbReference>
<keyword evidence="2 4" id="KW-0238">DNA-binding</keyword>
<accession>A0A1G5QSA8</accession>
<dbReference type="GO" id="GO:0003746">
    <property type="term" value="F:translation elongation factor activity"/>
    <property type="evidence" value="ECO:0007669"/>
    <property type="project" value="UniProtKB-KW"/>
</dbReference>
<dbReference type="InterPro" id="IPR036953">
    <property type="entry name" value="GreA/GreB_C_sf"/>
</dbReference>
<dbReference type="GO" id="GO:0003677">
    <property type="term" value="F:DNA binding"/>
    <property type="evidence" value="ECO:0007669"/>
    <property type="project" value="UniProtKB-UniRule"/>
</dbReference>
<dbReference type="Proteomes" id="UP000199648">
    <property type="component" value="Unassembled WGS sequence"/>
</dbReference>
<protein>
    <recommendedName>
        <fullName evidence="4">Transcription elongation factor GreB</fullName>
    </recommendedName>
    <alternativeName>
        <fullName evidence="4">Transcript cleavage factor GreB</fullName>
    </alternativeName>
</protein>
<dbReference type="Gene3D" id="1.10.287.180">
    <property type="entry name" value="Transcription elongation factor, GreA/GreB, N-terminal domain"/>
    <property type="match status" value="1"/>
</dbReference>
<dbReference type="InterPro" id="IPR028624">
    <property type="entry name" value="Tscrpt_elong_fac_GreA/B"/>
</dbReference>
<dbReference type="EMBL" id="FMWD01000008">
    <property type="protein sequence ID" value="SCZ64546.1"/>
    <property type="molecule type" value="Genomic_DNA"/>
</dbReference>
<proteinExistence type="inferred from homology"/>
<dbReference type="Pfam" id="PF01272">
    <property type="entry name" value="GreA_GreB"/>
    <property type="match status" value="1"/>
</dbReference>
<evidence type="ECO:0000313" key="8">
    <source>
        <dbReference type="Proteomes" id="UP000199648"/>
    </source>
</evidence>
<gene>
    <name evidence="4" type="primary">greB</name>
    <name evidence="7" type="ORF">SAMN03097708_02651</name>
</gene>
<dbReference type="NCBIfam" id="TIGR01461">
    <property type="entry name" value="greB"/>
    <property type="match status" value="1"/>
</dbReference>
<name>A0A1G5QSA8_9GAMM</name>
<dbReference type="SUPFAM" id="SSF46557">
    <property type="entry name" value="GreA transcript cleavage protein, N-terminal domain"/>
    <property type="match status" value="1"/>
</dbReference>
<dbReference type="PANTHER" id="PTHR30437:SF6">
    <property type="entry name" value="TRANSCRIPTION ELONGATION FACTOR GREB"/>
    <property type="match status" value="1"/>
</dbReference>
<dbReference type="HAMAP" id="MF_00105">
    <property type="entry name" value="GreA_GreB"/>
    <property type="match status" value="1"/>
</dbReference>
<keyword evidence="3 4" id="KW-0804">Transcription</keyword>
<reference evidence="7 8" key="1">
    <citation type="submission" date="2016-10" db="EMBL/GenBank/DDBJ databases">
        <authorList>
            <person name="de Groot N.N."/>
        </authorList>
    </citation>
    <scope>NUCLEOTIDE SEQUENCE [LARGE SCALE GENOMIC DNA]</scope>
    <source>
        <strain evidence="7 8">HLD2</strain>
    </source>
</reference>
<dbReference type="NCBIfam" id="NF002506">
    <property type="entry name" value="PRK01885.1"/>
    <property type="match status" value="1"/>
</dbReference>
<evidence type="ECO:0000259" key="5">
    <source>
        <dbReference type="Pfam" id="PF01272"/>
    </source>
</evidence>
<dbReference type="AlphaFoldDB" id="A0A1G5QSA8"/>
<evidence type="ECO:0000256" key="4">
    <source>
        <dbReference type="HAMAP-Rule" id="MF_00930"/>
    </source>
</evidence>
<sequence>MGRWRPPREPGSKYITPEGYARLEAELRALWARRHDVVKALSAAAAEGDRSENAEYIYRKKELRGIDGRIRYLQKRLPDLQIVDTIPSDRNRVFFGARVTLEDDAGEEHPYRIVGPDEFDADPRYISVDAPVARALLGKALDDEVTVRLPEGEATYWIVGVSYERKGLNHGDTGGTAF</sequence>
<dbReference type="PANTHER" id="PTHR30437">
    <property type="entry name" value="TRANSCRIPTION ELONGATION FACTOR GREA"/>
    <property type="match status" value="1"/>
</dbReference>
<dbReference type="HAMAP" id="MF_00930">
    <property type="entry name" value="GreB"/>
    <property type="match status" value="1"/>
</dbReference>
<dbReference type="PROSITE" id="PS00829">
    <property type="entry name" value="GREAB_1"/>
    <property type="match status" value="1"/>
</dbReference>
<dbReference type="RefSeq" id="WP_092998080.1">
    <property type="nucleotide sequence ID" value="NZ_FMWD01000008.1"/>
</dbReference>
<evidence type="ECO:0000256" key="3">
    <source>
        <dbReference type="ARBA" id="ARBA00023163"/>
    </source>
</evidence>
<keyword evidence="1 4" id="KW-0805">Transcription regulation</keyword>
<organism evidence="7 8">
    <name type="scientific">Thiohalomonas denitrificans</name>
    <dbReference type="NCBI Taxonomy" id="415747"/>
    <lineage>
        <taxon>Bacteria</taxon>
        <taxon>Pseudomonadati</taxon>
        <taxon>Pseudomonadota</taxon>
        <taxon>Gammaproteobacteria</taxon>
        <taxon>Thiohalomonadales</taxon>
        <taxon>Thiohalomonadaceae</taxon>
        <taxon>Thiohalomonas</taxon>
    </lineage>
</organism>
<keyword evidence="7" id="KW-0251">Elongation factor</keyword>
<evidence type="ECO:0000256" key="1">
    <source>
        <dbReference type="ARBA" id="ARBA00023015"/>
    </source>
</evidence>
<dbReference type="STRING" id="415747.SAMN03097708_02651"/>